<dbReference type="Proteomes" id="UP000002774">
    <property type="component" value="Chromosome"/>
</dbReference>
<dbReference type="eggNOG" id="COG3712">
    <property type="taxonomic scope" value="Bacteria"/>
</dbReference>
<dbReference type="InterPro" id="IPR012373">
    <property type="entry name" value="Ferrdict_sens_TM"/>
</dbReference>
<dbReference type="AlphaFoldDB" id="H1YA26"/>
<dbReference type="Gene3D" id="2.60.120.1440">
    <property type="match status" value="1"/>
</dbReference>
<dbReference type="PANTHER" id="PTHR30273:SF2">
    <property type="entry name" value="PROTEIN FECR"/>
    <property type="match status" value="1"/>
</dbReference>
<name>H1YA26_9SPHI</name>
<sequence length="408" mass="45331">MNQDRLERLLQEYFDNTISKADAVELLRYLNNPENNISDVIQEEMLRLQNGPVFGGLQKGDVLQRIKSDPRFINQRANPQTNQPKVIKFYQSSWFKSVAAILFICLGLGLYIINIKNKTPVSALVQKPAKQPVILPGGNKATLTLANGQVIVLDTANNGLISNAGKESVVKSGKSQITYSSAKGSSSPASAGKNTAIAYNILSTPKGGVFKVVLPDGTRVWLNSASSLKFPTEFTGNERRVTLTGEAYFEAAKDKSKPFFVNANDIEIRVLGTHFNIAAYNDDNNITTTLLEGSVQVKKNNQLSFIKPGEQAIVDNNTDIIKVAPANIEKVMAWKNGYFIFGDEDIKSIIKKISRWYDVEVEYRGDFSNVRLGGTFYRSKSITELLSYMEDVGKIHYKITGRRILIMN</sequence>
<dbReference type="Pfam" id="PF04773">
    <property type="entry name" value="FecR"/>
    <property type="match status" value="1"/>
</dbReference>
<keyword evidence="5" id="KW-1185">Reference proteome</keyword>
<dbReference type="EMBL" id="CM001403">
    <property type="protein sequence ID" value="EHQ25010.1"/>
    <property type="molecule type" value="Genomic_DNA"/>
</dbReference>
<keyword evidence="1" id="KW-0472">Membrane</keyword>
<evidence type="ECO:0000256" key="1">
    <source>
        <dbReference type="SAM" id="Phobius"/>
    </source>
</evidence>
<dbReference type="HOGENOM" id="CLU_050192_1_0_10"/>
<evidence type="ECO:0000313" key="5">
    <source>
        <dbReference type="Proteomes" id="UP000002774"/>
    </source>
</evidence>
<dbReference type="RefSeq" id="WP_008504632.1">
    <property type="nucleotide sequence ID" value="NZ_CM001403.1"/>
</dbReference>
<keyword evidence="1" id="KW-0812">Transmembrane</keyword>
<dbReference type="InterPro" id="IPR006860">
    <property type="entry name" value="FecR"/>
</dbReference>
<dbReference type="InterPro" id="IPR032508">
    <property type="entry name" value="FecR_C"/>
</dbReference>
<proteinExistence type="predicted"/>
<dbReference type="Gene3D" id="3.55.50.30">
    <property type="match status" value="1"/>
</dbReference>
<protein>
    <submittedName>
        <fullName evidence="4">Anti-FecI sigma factor, FecR</fullName>
    </submittedName>
</protein>
<evidence type="ECO:0000259" key="3">
    <source>
        <dbReference type="Pfam" id="PF16344"/>
    </source>
</evidence>
<dbReference type="OrthoDB" id="1099963at2"/>
<feature type="domain" description="Protein FecR C-terminal" evidence="3">
    <location>
        <begin position="338"/>
        <end position="406"/>
    </location>
</feature>
<feature type="transmembrane region" description="Helical" evidence="1">
    <location>
        <begin position="94"/>
        <end position="113"/>
    </location>
</feature>
<dbReference type="FunFam" id="2.60.120.1440:FF:000001">
    <property type="entry name" value="Putative anti-sigma factor"/>
    <property type="match status" value="1"/>
</dbReference>
<gene>
    <name evidence="4" type="ORF">Mucpa_0829</name>
</gene>
<dbReference type="STRING" id="714943.Mucpa_0829"/>
<keyword evidence="1" id="KW-1133">Transmembrane helix</keyword>
<accession>H1YA26</accession>
<dbReference type="Pfam" id="PF16344">
    <property type="entry name" value="FecR_C"/>
    <property type="match status" value="1"/>
</dbReference>
<dbReference type="PANTHER" id="PTHR30273">
    <property type="entry name" value="PERIPLASMIC SIGNAL SENSOR AND SIGMA FACTOR ACTIVATOR FECR-RELATED"/>
    <property type="match status" value="1"/>
</dbReference>
<organism evidence="4 5">
    <name type="scientific">Mucilaginibacter paludis DSM 18603</name>
    <dbReference type="NCBI Taxonomy" id="714943"/>
    <lineage>
        <taxon>Bacteria</taxon>
        <taxon>Pseudomonadati</taxon>
        <taxon>Bacteroidota</taxon>
        <taxon>Sphingobacteriia</taxon>
        <taxon>Sphingobacteriales</taxon>
        <taxon>Sphingobacteriaceae</taxon>
        <taxon>Mucilaginibacter</taxon>
    </lineage>
</organism>
<evidence type="ECO:0000313" key="4">
    <source>
        <dbReference type="EMBL" id="EHQ25010.1"/>
    </source>
</evidence>
<reference evidence="4" key="1">
    <citation type="submission" date="2011-09" db="EMBL/GenBank/DDBJ databases">
        <title>The permanent draft genome of Mucilaginibacter paludis DSM 18603.</title>
        <authorList>
            <consortium name="US DOE Joint Genome Institute (JGI-PGF)"/>
            <person name="Lucas S."/>
            <person name="Han J."/>
            <person name="Lapidus A."/>
            <person name="Bruce D."/>
            <person name="Goodwin L."/>
            <person name="Pitluck S."/>
            <person name="Peters L."/>
            <person name="Kyrpides N."/>
            <person name="Mavromatis K."/>
            <person name="Ivanova N."/>
            <person name="Mikhailova N."/>
            <person name="Held B."/>
            <person name="Detter J.C."/>
            <person name="Tapia R."/>
            <person name="Han C."/>
            <person name="Land M."/>
            <person name="Hauser L."/>
            <person name="Markowitz V."/>
            <person name="Cheng J.-F."/>
            <person name="Hugenholtz P."/>
            <person name="Woyke T."/>
            <person name="Wu D."/>
            <person name="Tindall B."/>
            <person name="Brambilla E."/>
            <person name="Klenk H.-P."/>
            <person name="Eisen J.A."/>
        </authorList>
    </citation>
    <scope>NUCLEOTIDE SEQUENCE [LARGE SCALE GENOMIC DNA]</scope>
    <source>
        <strain evidence="4">DSM 18603</strain>
    </source>
</reference>
<feature type="domain" description="FecR protein" evidence="2">
    <location>
        <begin position="202"/>
        <end position="296"/>
    </location>
</feature>
<evidence type="ECO:0000259" key="2">
    <source>
        <dbReference type="Pfam" id="PF04773"/>
    </source>
</evidence>
<dbReference type="GO" id="GO:0016989">
    <property type="term" value="F:sigma factor antagonist activity"/>
    <property type="evidence" value="ECO:0007669"/>
    <property type="project" value="TreeGrafter"/>
</dbReference>